<keyword evidence="3" id="KW-1185">Reference proteome</keyword>
<evidence type="ECO:0000313" key="2">
    <source>
        <dbReference type="EMBL" id="EYB83355.1"/>
    </source>
</evidence>
<name>A0A016RY98_9BILA</name>
<organism evidence="2 3">
    <name type="scientific">Ancylostoma ceylanicum</name>
    <dbReference type="NCBI Taxonomy" id="53326"/>
    <lineage>
        <taxon>Eukaryota</taxon>
        <taxon>Metazoa</taxon>
        <taxon>Ecdysozoa</taxon>
        <taxon>Nematoda</taxon>
        <taxon>Chromadorea</taxon>
        <taxon>Rhabditida</taxon>
        <taxon>Rhabditina</taxon>
        <taxon>Rhabditomorpha</taxon>
        <taxon>Strongyloidea</taxon>
        <taxon>Ancylostomatidae</taxon>
        <taxon>Ancylostomatinae</taxon>
        <taxon>Ancylostoma</taxon>
    </lineage>
</organism>
<protein>
    <submittedName>
        <fullName evidence="2">Uncharacterized protein</fullName>
    </submittedName>
</protein>
<evidence type="ECO:0000313" key="3">
    <source>
        <dbReference type="Proteomes" id="UP000024635"/>
    </source>
</evidence>
<gene>
    <name evidence="2" type="primary">Acey_s0337.g2905</name>
    <name evidence="2" type="ORF">Y032_0337g2905</name>
</gene>
<comment type="caution">
    <text evidence="2">The sequence shown here is derived from an EMBL/GenBank/DDBJ whole genome shotgun (WGS) entry which is preliminary data.</text>
</comment>
<proteinExistence type="predicted"/>
<dbReference type="AlphaFoldDB" id="A0A016RY98"/>
<sequence length="165" mass="18125">MGIDVPVCGGLERCDSRRVKRQLFTGHQTSSRTGQDVWGSQMDCSEDVTQSSFGASTVAAPLTQPSSTSQRRPAVDDTPQFGGHYSHSTGDVYRQPSGPQPHRHPSFDETPGRPYNKVQTLLSQVTVPGHINNSQYNPRDSVFKDMPSSYVCGILFLYEDPSAFS</sequence>
<reference evidence="3" key="1">
    <citation type="journal article" date="2015" name="Nat. Genet.">
        <title>The genome and transcriptome of the zoonotic hookworm Ancylostoma ceylanicum identify infection-specific gene families.</title>
        <authorList>
            <person name="Schwarz E.M."/>
            <person name="Hu Y."/>
            <person name="Antoshechkin I."/>
            <person name="Miller M.M."/>
            <person name="Sternberg P.W."/>
            <person name="Aroian R.V."/>
        </authorList>
    </citation>
    <scope>NUCLEOTIDE SEQUENCE</scope>
    <source>
        <strain evidence="3">HY135</strain>
    </source>
</reference>
<feature type="region of interest" description="Disordered" evidence="1">
    <location>
        <begin position="57"/>
        <end position="115"/>
    </location>
</feature>
<evidence type="ECO:0000256" key="1">
    <source>
        <dbReference type="SAM" id="MobiDB-lite"/>
    </source>
</evidence>
<accession>A0A016RY98</accession>
<dbReference type="Proteomes" id="UP000024635">
    <property type="component" value="Unassembled WGS sequence"/>
</dbReference>
<dbReference type="OrthoDB" id="5827059at2759"/>
<dbReference type="EMBL" id="JARK01001673">
    <property type="protein sequence ID" value="EYB83355.1"/>
    <property type="molecule type" value="Genomic_DNA"/>
</dbReference>